<proteinExistence type="predicted"/>
<dbReference type="STRING" id="201973.SAMN04488025_11732"/>
<gene>
    <name evidence="2" type="ORF">SAMN04488025_11732</name>
</gene>
<sequence>MEETFAENRSQHVRPLEFGEILDMTFRLYKNRFVSIFAITLLLCGPFYFLNEVSTWVILIRSMEVVTEWDAIAIIALLILLLIVIMLFGIILMPLWFAAVTGISAGAFFRDESFTWIEGLKLAGKYGKKSILTCLLLFALGTAYPLIYFGSLFIFLLLIDKTGAADWVSLILIVFSFLFFIFFTLYLFIRFSLIFPVMTEEGLAYFSCLKRSWTLTKSSFWRIFGLLFILILLDSFITGIPSTINQALLSDPSFYSMGIAMAISLTITFFLCLTAPLKMIALVLIYADRRARREGLDLEMQMAQMESPA</sequence>
<evidence type="ECO:0000313" key="2">
    <source>
        <dbReference type="EMBL" id="SFG13655.1"/>
    </source>
</evidence>
<evidence type="ECO:0000256" key="1">
    <source>
        <dbReference type="SAM" id="Phobius"/>
    </source>
</evidence>
<keyword evidence="3" id="KW-1185">Reference proteome</keyword>
<dbReference type="RefSeq" id="WP_092038703.1">
    <property type="nucleotide sequence ID" value="NZ_FOOK01000017.1"/>
</dbReference>
<feature type="transmembrane region" description="Helical" evidence="1">
    <location>
        <begin position="220"/>
        <end position="242"/>
    </location>
</feature>
<protein>
    <submittedName>
        <fullName evidence="2">Membrane domain of glycerophosphoryl diester phosphodiesterase</fullName>
    </submittedName>
</protein>
<dbReference type="EMBL" id="FOOK01000017">
    <property type="protein sequence ID" value="SFG13655.1"/>
    <property type="molecule type" value="Genomic_DNA"/>
</dbReference>
<dbReference type="AlphaFoldDB" id="A0A1I2PBZ3"/>
<organism evidence="2 3">
    <name type="scientific">Planifilum fulgidum</name>
    <dbReference type="NCBI Taxonomy" id="201973"/>
    <lineage>
        <taxon>Bacteria</taxon>
        <taxon>Bacillati</taxon>
        <taxon>Bacillota</taxon>
        <taxon>Bacilli</taxon>
        <taxon>Bacillales</taxon>
        <taxon>Thermoactinomycetaceae</taxon>
        <taxon>Planifilum</taxon>
    </lineage>
</organism>
<reference evidence="2 3" key="1">
    <citation type="submission" date="2016-10" db="EMBL/GenBank/DDBJ databases">
        <authorList>
            <person name="de Groot N.N."/>
        </authorList>
    </citation>
    <scope>NUCLEOTIDE SEQUENCE [LARGE SCALE GENOMIC DNA]</scope>
    <source>
        <strain evidence="2 3">DSM 44945</strain>
    </source>
</reference>
<keyword evidence="1" id="KW-0472">Membrane</keyword>
<feature type="transmembrane region" description="Helical" evidence="1">
    <location>
        <begin position="167"/>
        <end position="189"/>
    </location>
</feature>
<dbReference type="Proteomes" id="UP000198661">
    <property type="component" value="Unassembled WGS sequence"/>
</dbReference>
<dbReference type="OrthoDB" id="2375893at2"/>
<feature type="transmembrane region" description="Helical" evidence="1">
    <location>
        <begin position="254"/>
        <end position="287"/>
    </location>
</feature>
<accession>A0A1I2PBZ3</accession>
<evidence type="ECO:0000313" key="3">
    <source>
        <dbReference type="Proteomes" id="UP000198661"/>
    </source>
</evidence>
<feature type="transmembrane region" description="Helical" evidence="1">
    <location>
        <begin position="131"/>
        <end position="155"/>
    </location>
</feature>
<keyword evidence="1" id="KW-0812">Transmembrane</keyword>
<feature type="transmembrane region" description="Helical" evidence="1">
    <location>
        <begin position="33"/>
        <end position="51"/>
    </location>
</feature>
<name>A0A1I2PBZ3_9BACL</name>
<feature type="transmembrane region" description="Helical" evidence="1">
    <location>
        <begin position="71"/>
        <end position="100"/>
    </location>
</feature>
<keyword evidence="1" id="KW-1133">Transmembrane helix</keyword>